<evidence type="ECO:0000256" key="1">
    <source>
        <dbReference type="ARBA" id="ARBA00006594"/>
    </source>
</evidence>
<dbReference type="GO" id="GO:0009307">
    <property type="term" value="P:DNA restriction-modification system"/>
    <property type="evidence" value="ECO:0007669"/>
    <property type="project" value="UniProtKB-KW"/>
</dbReference>
<proteinExistence type="inferred from homology"/>
<dbReference type="Gene3D" id="3.40.50.150">
    <property type="entry name" value="Vaccinia Virus protein VP39"/>
    <property type="match status" value="1"/>
</dbReference>
<protein>
    <recommendedName>
        <fullName evidence="5">Methyltransferase</fullName>
        <ecNumber evidence="5">2.1.1.-</ecNumber>
    </recommendedName>
</protein>
<dbReference type="InterPro" id="IPR002052">
    <property type="entry name" value="DNA_methylase_N6_adenine_CS"/>
</dbReference>
<dbReference type="InterPro" id="IPR002941">
    <property type="entry name" value="DNA_methylase_N4/N6"/>
</dbReference>
<dbReference type="SUPFAM" id="SSF53335">
    <property type="entry name" value="S-adenosyl-L-methionine-dependent methyltransferases"/>
    <property type="match status" value="1"/>
</dbReference>
<evidence type="ECO:0000313" key="7">
    <source>
        <dbReference type="EMBL" id="PWW01196.1"/>
    </source>
</evidence>
<keyword evidence="2 7" id="KW-0489">Methyltransferase</keyword>
<dbReference type="GO" id="GO:0008170">
    <property type="term" value="F:N-methyltransferase activity"/>
    <property type="evidence" value="ECO:0007669"/>
    <property type="project" value="InterPro"/>
</dbReference>
<dbReference type="InterPro" id="IPR029063">
    <property type="entry name" value="SAM-dependent_MTases_sf"/>
</dbReference>
<dbReference type="AlphaFoldDB" id="A0A2V2YTN3"/>
<keyword evidence="3 7" id="KW-0808">Transferase</keyword>
<sequence length="232" mass="27158">MLYHASCIEGAKQYLENDSVDLLIADPPYNLQFGGTTQTKDKKPRFDVFPNDRLSPQAYQRFCMQWIYQAYRILKPGRHAYVFIDWRTYPDMVRWLRLAGFIIKNCIVWDKAVMGMGWQYRYQHELIIFAVKGEKRVRKVSSRRHSDVWRIPRIPGNRTAHPTEKPIELLKQIIELSSEAGEYVVDFFSGSGVAPVAAIELNRNWTAFELDEKWFEFSSNRINKTDTAILGD</sequence>
<dbReference type="EC" id="2.1.1.-" evidence="5"/>
<organism evidence="7 8">
    <name type="scientific">Paenibacillus cellulosilyticus</name>
    <dbReference type="NCBI Taxonomy" id="375489"/>
    <lineage>
        <taxon>Bacteria</taxon>
        <taxon>Bacillati</taxon>
        <taxon>Bacillota</taxon>
        <taxon>Bacilli</taxon>
        <taxon>Bacillales</taxon>
        <taxon>Paenibacillaceae</taxon>
        <taxon>Paenibacillus</taxon>
    </lineage>
</organism>
<comment type="caution">
    <text evidence="7">The sequence shown here is derived from an EMBL/GenBank/DDBJ whole genome shotgun (WGS) entry which is preliminary data.</text>
</comment>
<dbReference type="RefSeq" id="WP_110044688.1">
    <property type="nucleotide sequence ID" value="NZ_CP054613.1"/>
</dbReference>
<evidence type="ECO:0000256" key="4">
    <source>
        <dbReference type="ARBA" id="ARBA00022747"/>
    </source>
</evidence>
<evidence type="ECO:0000256" key="3">
    <source>
        <dbReference type="ARBA" id="ARBA00022679"/>
    </source>
</evidence>
<dbReference type="GO" id="GO:0003677">
    <property type="term" value="F:DNA binding"/>
    <property type="evidence" value="ECO:0007669"/>
    <property type="project" value="InterPro"/>
</dbReference>
<name>A0A2V2YTN3_9BACL</name>
<reference evidence="7 8" key="1">
    <citation type="submission" date="2018-05" db="EMBL/GenBank/DDBJ databases">
        <title>Genomic Encyclopedia of Type Strains, Phase III (KMG-III): the genomes of soil and plant-associated and newly described type strains.</title>
        <authorList>
            <person name="Whitman W."/>
        </authorList>
    </citation>
    <scope>NUCLEOTIDE SEQUENCE [LARGE SCALE GENOMIC DNA]</scope>
    <source>
        <strain evidence="7 8">CECT 5696</strain>
    </source>
</reference>
<gene>
    <name evidence="7" type="ORF">DFQ01_11086</name>
</gene>
<dbReference type="Pfam" id="PF01555">
    <property type="entry name" value="N6_N4_Mtase"/>
    <property type="match status" value="1"/>
</dbReference>
<dbReference type="InterPro" id="IPR001091">
    <property type="entry name" value="RM_Methyltransferase"/>
</dbReference>
<dbReference type="EMBL" id="QGTQ01000010">
    <property type="protein sequence ID" value="PWW01196.1"/>
    <property type="molecule type" value="Genomic_DNA"/>
</dbReference>
<evidence type="ECO:0000313" key="8">
    <source>
        <dbReference type="Proteomes" id="UP000246635"/>
    </source>
</evidence>
<comment type="similarity">
    <text evidence="1 5">Belongs to the N(4)/N(6)-methyltransferase family.</text>
</comment>
<keyword evidence="8" id="KW-1185">Reference proteome</keyword>
<evidence type="ECO:0000256" key="2">
    <source>
        <dbReference type="ARBA" id="ARBA00022603"/>
    </source>
</evidence>
<accession>A0A2V2YTN3</accession>
<dbReference type="OrthoDB" id="9800801at2"/>
<keyword evidence="4" id="KW-0680">Restriction system</keyword>
<dbReference type="PROSITE" id="PS00092">
    <property type="entry name" value="N6_MTASE"/>
    <property type="match status" value="1"/>
</dbReference>
<evidence type="ECO:0000259" key="6">
    <source>
        <dbReference type="Pfam" id="PF01555"/>
    </source>
</evidence>
<dbReference type="Proteomes" id="UP000246635">
    <property type="component" value="Unassembled WGS sequence"/>
</dbReference>
<dbReference type="PRINTS" id="PR00508">
    <property type="entry name" value="S21N4MTFRASE"/>
</dbReference>
<dbReference type="GO" id="GO:0032259">
    <property type="term" value="P:methylation"/>
    <property type="evidence" value="ECO:0007669"/>
    <property type="project" value="UniProtKB-KW"/>
</dbReference>
<evidence type="ECO:0000256" key="5">
    <source>
        <dbReference type="RuleBase" id="RU362026"/>
    </source>
</evidence>
<feature type="domain" description="DNA methylase N-4/N-6" evidence="6">
    <location>
        <begin position="20"/>
        <end position="216"/>
    </location>
</feature>